<name>A0ABP0A8I8_PIPNA</name>
<dbReference type="SMART" id="SM00369">
    <property type="entry name" value="LRR_TYP"/>
    <property type="match status" value="3"/>
</dbReference>
<feature type="region of interest" description="Disordered" evidence="3">
    <location>
        <begin position="215"/>
        <end position="266"/>
    </location>
</feature>
<evidence type="ECO:0000313" key="6">
    <source>
        <dbReference type="EMBL" id="CAK6446822.1"/>
    </source>
</evidence>
<feature type="domain" description="Leucine-rich repeat-containing protein 37 N-terminal" evidence="5">
    <location>
        <begin position="233"/>
        <end position="298"/>
    </location>
</feature>
<evidence type="ECO:0000256" key="2">
    <source>
        <dbReference type="ARBA" id="ARBA00022737"/>
    </source>
</evidence>
<dbReference type="PANTHER" id="PTHR23045">
    <property type="entry name" value="LEUCINE-RICH REPEAT-CONTAINING PROTEIN 37A"/>
    <property type="match status" value="1"/>
</dbReference>
<evidence type="ECO:0000259" key="5">
    <source>
        <dbReference type="Pfam" id="PF15779"/>
    </source>
</evidence>
<dbReference type="SUPFAM" id="SSF52058">
    <property type="entry name" value="L domain-like"/>
    <property type="match status" value="1"/>
</dbReference>
<dbReference type="EMBL" id="OY882863">
    <property type="protein sequence ID" value="CAK6446822.1"/>
    <property type="molecule type" value="Genomic_DNA"/>
</dbReference>
<dbReference type="Proteomes" id="UP001314169">
    <property type="component" value="Chromosome 6"/>
</dbReference>
<feature type="region of interest" description="Disordered" evidence="3">
    <location>
        <begin position="45"/>
        <end position="105"/>
    </location>
</feature>
<dbReference type="PANTHER" id="PTHR23045:SF20">
    <property type="entry name" value="LEUCINE-RICH REPEAT-CONTAINING PROTEIN 37 N-TERMINAL DOMAIN-CONTAINING PROTEIN"/>
    <property type="match status" value="1"/>
</dbReference>
<dbReference type="Pfam" id="PF15779">
    <property type="entry name" value="LRRC37"/>
    <property type="match status" value="2"/>
</dbReference>
<dbReference type="PROSITE" id="PS51450">
    <property type="entry name" value="LRR"/>
    <property type="match status" value="2"/>
</dbReference>
<keyword evidence="4" id="KW-0732">Signal</keyword>
<dbReference type="Pfam" id="PF13855">
    <property type="entry name" value="LRR_8"/>
    <property type="match status" value="1"/>
</dbReference>
<dbReference type="InterPro" id="IPR032754">
    <property type="entry name" value="LRRC37_N"/>
</dbReference>
<dbReference type="Gene3D" id="3.80.10.10">
    <property type="entry name" value="Ribonuclease Inhibitor"/>
    <property type="match status" value="1"/>
</dbReference>
<feature type="compositionally biased region" description="Low complexity" evidence="3">
    <location>
        <begin position="127"/>
        <end position="138"/>
    </location>
</feature>
<evidence type="ECO:0000256" key="4">
    <source>
        <dbReference type="SAM" id="SignalP"/>
    </source>
</evidence>
<evidence type="ECO:0000256" key="1">
    <source>
        <dbReference type="ARBA" id="ARBA00022614"/>
    </source>
</evidence>
<feature type="chain" id="PRO_5045435338" description="Leucine-rich repeat-containing protein 37 N-terminal domain-containing protein" evidence="4">
    <location>
        <begin position="25"/>
        <end position="528"/>
    </location>
</feature>
<feature type="compositionally biased region" description="Polar residues" evidence="3">
    <location>
        <begin position="234"/>
        <end position="255"/>
    </location>
</feature>
<evidence type="ECO:0000313" key="7">
    <source>
        <dbReference type="Proteomes" id="UP001314169"/>
    </source>
</evidence>
<proteinExistence type="predicted"/>
<feature type="region of interest" description="Disordered" evidence="3">
    <location>
        <begin position="123"/>
        <end position="189"/>
    </location>
</feature>
<feature type="domain" description="Leucine-rich repeat-containing protein 37 N-terminal" evidence="5">
    <location>
        <begin position="145"/>
        <end position="215"/>
    </location>
</feature>
<dbReference type="InterPro" id="IPR015753">
    <property type="entry name" value="LRRC37"/>
</dbReference>
<keyword evidence="1" id="KW-0433">Leucine-rich repeat</keyword>
<protein>
    <recommendedName>
        <fullName evidence="5">Leucine-rich repeat-containing protein 37 N-terminal domain-containing protein</fullName>
    </recommendedName>
</protein>
<feature type="signal peptide" evidence="4">
    <location>
        <begin position="1"/>
        <end position="24"/>
    </location>
</feature>
<keyword evidence="7" id="KW-1185">Reference proteome</keyword>
<organism evidence="6 7">
    <name type="scientific">Pipistrellus nathusii</name>
    <name type="common">Nathusius' pipistrelle</name>
    <dbReference type="NCBI Taxonomy" id="59473"/>
    <lineage>
        <taxon>Eukaryota</taxon>
        <taxon>Metazoa</taxon>
        <taxon>Chordata</taxon>
        <taxon>Craniata</taxon>
        <taxon>Vertebrata</taxon>
        <taxon>Euteleostomi</taxon>
        <taxon>Mammalia</taxon>
        <taxon>Eutheria</taxon>
        <taxon>Laurasiatheria</taxon>
        <taxon>Chiroptera</taxon>
        <taxon>Yangochiroptera</taxon>
        <taxon>Vespertilionidae</taxon>
        <taxon>Pipistrellus</taxon>
    </lineage>
</organism>
<evidence type="ECO:0000256" key="3">
    <source>
        <dbReference type="SAM" id="MobiDB-lite"/>
    </source>
</evidence>
<accession>A0ABP0A8I8</accession>
<reference evidence="6" key="1">
    <citation type="submission" date="2023-12" db="EMBL/GenBank/DDBJ databases">
        <authorList>
            <person name="Brown T."/>
        </authorList>
    </citation>
    <scope>NUCLEOTIDE SEQUENCE</scope>
</reference>
<dbReference type="InterPro" id="IPR032675">
    <property type="entry name" value="LRR_dom_sf"/>
</dbReference>
<sequence length="528" mass="57566">MSGLHLWASRLLFTWQLMWLQVQAAHPLALAPVLLTSVSPGPIEPRSWDQQNPICISEDDELPSSRQEVSALPPESSETREASPNSQKASAQLPPQHEAQTQSAVSSELLKALLVHQGVPSSPECVQSSIQQKSSPPSHVCLAGVQPSPGQQKGRAQPRKSSMDVVAQPSVHREATVSPLGSGEAQHPVLPIINVEGVDLGVLITSEPPTNIELSAADKVSAHPPKFIDKLKPPSQQETTAQPSSATALQQTTAPPKSPEVALPHPEPVQAQQPTLFEVTFQPPEQELTITPKPTLEADGAALQQTTAPPKPSEVAPPEPIQAQQPMLTEVTVQSVDPEVIRTQQRESFETVPPVTERSATMNVCKLCTCSNGTLSCTGLGPKQRLHRVPVPEPHTYSGTFTVLNLQGNSISYIGKDTWKSYHLVEKLILSGNNLRELRKDSFEGLHSLQYLDLSCNKIGFIERNTFGSLPFLQHLNLSHNLITKLSFGMFQAQQGMQILHKSRLMESKEQNKLTNDIEPEAWVHGTD</sequence>
<keyword evidence="2" id="KW-0677">Repeat</keyword>
<dbReference type="InterPro" id="IPR003591">
    <property type="entry name" value="Leu-rich_rpt_typical-subtyp"/>
</dbReference>
<dbReference type="InterPro" id="IPR001611">
    <property type="entry name" value="Leu-rich_rpt"/>
</dbReference>
<gene>
    <name evidence="6" type="ORF">MPIPNATIZW_LOCUS15128</name>
</gene>